<evidence type="ECO:0000313" key="2">
    <source>
        <dbReference type="Proteomes" id="UP000008889"/>
    </source>
</evidence>
<dbReference type="KEGG" id="mmd:GYY_03095"/>
<dbReference type="HOGENOM" id="CLU_2091324_0_0_2"/>
<gene>
    <name evidence="1" type="ORF">GYY_03095</name>
</gene>
<dbReference type="InterPro" id="IPR036390">
    <property type="entry name" value="WH_DNA-bd_sf"/>
</dbReference>
<dbReference type="GeneID" id="10982045"/>
<proteinExistence type="predicted"/>
<dbReference type="AlphaFoldDB" id="G0H432"/>
<dbReference type="Proteomes" id="UP000008889">
    <property type="component" value="Chromosome"/>
</dbReference>
<dbReference type="SUPFAM" id="SSF46785">
    <property type="entry name" value="Winged helix' DNA-binding domain"/>
    <property type="match status" value="1"/>
</dbReference>
<dbReference type="CDD" id="cd00090">
    <property type="entry name" value="HTH_ARSR"/>
    <property type="match status" value="1"/>
</dbReference>
<sequence>MEETFEEYDFCVFLTRKHHLHILNILLSGNQEYRFSEIKNEIGINQSNLSKALASFMDCQLITKRVHNRVFYYSANENTKRVVGYFDRIETLGKFLKGDSDVEGMLFVKRLNGKVV</sequence>
<accession>G0H432</accession>
<reference evidence="1 2" key="1">
    <citation type="journal article" date="2011" name="J. Bacteriol.">
        <title>Complete Genome Sequence of a Nonculturable Methanococcus maripaludis Strain Extracted in a Metagenomic Survey of Petroleum Reservoir Fluids.</title>
        <authorList>
            <person name="Wang X."/>
            <person name="Greenfield P."/>
            <person name="Li D."/>
            <person name="Hendry P."/>
            <person name="Volk H."/>
            <person name="Sutherland T.D."/>
        </authorList>
    </citation>
    <scope>NUCLEOTIDE SEQUENCE [LARGE SCALE GENOMIC DNA]</scope>
    <source>
        <strain evidence="1 2">X1</strain>
    </source>
</reference>
<dbReference type="InterPro" id="IPR011991">
    <property type="entry name" value="ArsR-like_HTH"/>
</dbReference>
<evidence type="ECO:0008006" key="3">
    <source>
        <dbReference type="Google" id="ProtNLM"/>
    </source>
</evidence>
<dbReference type="PATRIC" id="fig|1053692.7.peg.611"/>
<dbReference type="InterPro" id="IPR036388">
    <property type="entry name" value="WH-like_DNA-bd_sf"/>
</dbReference>
<protein>
    <recommendedName>
        <fullName evidence="3">ArsR family transcriptional regulator</fullName>
    </recommendedName>
</protein>
<organism evidence="2">
    <name type="scientific">Methanococcus maripaludis X1</name>
    <dbReference type="NCBI Taxonomy" id="1053692"/>
    <lineage>
        <taxon>Archaea</taxon>
        <taxon>Methanobacteriati</taxon>
        <taxon>Methanobacteriota</taxon>
        <taxon>Methanomada group</taxon>
        <taxon>Methanococci</taxon>
        <taxon>Methanococcales</taxon>
        <taxon>Methanococcaceae</taxon>
        <taxon>Methanococcus</taxon>
    </lineage>
</organism>
<dbReference type="EMBL" id="CP002913">
    <property type="protein sequence ID" value="AEK19498.1"/>
    <property type="molecule type" value="Genomic_DNA"/>
</dbReference>
<dbReference type="RefSeq" id="WP_013998989.1">
    <property type="nucleotide sequence ID" value="NC_015847.1"/>
</dbReference>
<name>G0H432_METMI</name>
<evidence type="ECO:0000313" key="1">
    <source>
        <dbReference type="EMBL" id="AEK19498.1"/>
    </source>
</evidence>
<dbReference type="Gene3D" id="1.10.10.10">
    <property type="entry name" value="Winged helix-like DNA-binding domain superfamily/Winged helix DNA-binding domain"/>
    <property type="match status" value="1"/>
</dbReference>